<keyword evidence="3" id="KW-0378">Hydrolase</keyword>
<feature type="transmembrane region" description="Helical" evidence="1">
    <location>
        <begin position="144"/>
        <end position="170"/>
    </location>
</feature>
<keyword evidence="1" id="KW-0812">Transmembrane</keyword>
<proteinExistence type="predicted"/>
<comment type="caution">
    <text evidence="3">The sequence shown here is derived from an EMBL/GenBank/DDBJ whole genome shotgun (WGS) entry which is preliminary data.</text>
</comment>
<dbReference type="InterPro" id="IPR003675">
    <property type="entry name" value="Rce1/LyrA-like_dom"/>
</dbReference>
<dbReference type="PANTHER" id="PTHR35797:SF1">
    <property type="entry name" value="PROTEASE"/>
    <property type="match status" value="1"/>
</dbReference>
<dbReference type="RefSeq" id="WP_406786193.1">
    <property type="nucleotide sequence ID" value="NZ_JBJIAA010000002.1"/>
</dbReference>
<dbReference type="PANTHER" id="PTHR35797">
    <property type="entry name" value="PROTEASE-RELATED"/>
    <property type="match status" value="1"/>
</dbReference>
<keyword evidence="1" id="KW-1133">Transmembrane helix</keyword>
<feature type="transmembrane region" description="Helical" evidence="1">
    <location>
        <begin position="105"/>
        <end position="123"/>
    </location>
</feature>
<evidence type="ECO:0000313" key="4">
    <source>
        <dbReference type="Proteomes" id="UP001623592"/>
    </source>
</evidence>
<accession>A0ABW8TAG7</accession>
<feature type="transmembrane region" description="Helical" evidence="1">
    <location>
        <begin position="45"/>
        <end position="65"/>
    </location>
</feature>
<dbReference type="GO" id="GO:0016787">
    <property type="term" value="F:hydrolase activity"/>
    <property type="evidence" value="ECO:0007669"/>
    <property type="project" value="UniProtKB-KW"/>
</dbReference>
<dbReference type="Pfam" id="PF02517">
    <property type="entry name" value="Rce1-like"/>
    <property type="match status" value="1"/>
</dbReference>
<feature type="transmembrane region" description="Helical" evidence="1">
    <location>
        <begin position="275"/>
        <end position="294"/>
    </location>
</feature>
<reference evidence="3 4" key="1">
    <citation type="submission" date="2024-11" db="EMBL/GenBank/DDBJ databases">
        <authorList>
            <person name="Heng Y.C."/>
            <person name="Lim A.C.H."/>
            <person name="Lee J.K.Y."/>
            <person name="Kittelmann S."/>
        </authorList>
    </citation>
    <scope>NUCLEOTIDE SEQUENCE [LARGE SCALE GENOMIC DNA]</scope>
    <source>
        <strain evidence="3 4">WILCCON 0114</strain>
    </source>
</reference>
<gene>
    <name evidence="3" type="ORF">ACJDT4_03765</name>
</gene>
<sequence length="338" mass="38479">MKEDYLKEVKKEVIGILIIIFSITYFMGIILFLVYKNLDKSAGQYFALVQMLYPAFAVICVKLYYEKEKMSKELINFFKAYILFFVLSMVVLLVGIFVYKKYIESVLNILIGVFSLIAFIKIISDKRRYFEDINMVFNKKLETITLMALILIGLILISFGILACVFGTSSHQIRNLIGAIVSLPIMLPLNIIMGFITYFGEEFGWRGYLQPRLQILFGKKLGVILLGVIWGIWHLPLCVTLYGTTTPICSIISYPFSCTFLAIFFGLAYMKTGNLWSTIILHMVNNSFAVTANGGQYNVITTPKDLIIGIAIQAVLFVPFLFAKEYRNNKSKELSKSL</sequence>
<keyword evidence="4" id="KW-1185">Reference proteome</keyword>
<organism evidence="3 4">
    <name type="scientific">Clostridium neuense</name>
    <dbReference type="NCBI Taxonomy" id="1728934"/>
    <lineage>
        <taxon>Bacteria</taxon>
        <taxon>Bacillati</taxon>
        <taxon>Bacillota</taxon>
        <taxon>Clostridia</taxon>
        <taxon>Eubacteriales</taxon>
        <taxon>Clostridiaceae</taxon>
        <taxon>Clostridium</taxon>
    </lineage>
</organism>
<dbReference type="InterPro" id="IPR042150">
    <property type="entry name" value="MmRce1-like"/>
</dbReference>
<feature type="transmembrane region" description="Helical" evidence="1">
    <location>
        <begin position="306"/>
        <end position="323"/>
    </location>
</feature>
<dbReference type="Proteomes" id="UP001623592">
    <property type="component" value="Unassembled WGS sequence"/>
</dbReference>
<dbReference type="EC" id="3.4.-.-" evidence="3"/>
<feature type="transmembrane region" description="Helical" evidence="1">
    <location>
        <begin position="176"/>
        <end position="200"/>
    </location>
</feature>
<protein>
    <submittedName>
        <fullName evidence="3">CPBP family intramembrane glutamic endopeptidase</fullName>
        <ecNumber evidence="3">3.4.-.-</ecNumber>
    </submittedName>
</protein>
<feature type="transmembrane region" description="Helical" evidence="1">
    <location>
        <begin position="12"/>
        <end position="33"/>
    </location>
</feature>
<name>A0ABW8TAG7_9CLOT</name>
<feature type="domain" description="CAAX prenyl protease 2/Lysostaphin resistance protein A-like" evidence="2">
    <location>
        <begin position="188"/>
        <end position="287"/>
    </location>
</feature>
<feature type="transmembrane region" description="Helical" evidence="1">
    <location>
        <begin position="221"/>
        <end position="242"/>
    </location>
</feature>
<feature type="transmembrane region" description="Helical" evidence="1">
    <location>
        <begin position="248"/>
        <end position="268"/>
    </location>
</feature>
<keyword evidence="1" id="KW-0472">Membrane</keyword>
<evidence type="ECO:0000313" key="3">
    <source>
        <dbReference type="EMBL" id="MFL0249528.1"/>
    </source>
</evidence>
<evidence type="ECO:0000256" key="1">
    <source>
        <dbReference type="SAM" id="Phobius"/>
    </source>
</evidence>
<dbReference type="EMBL" id="JBJIAA010000002">
    <property type="protein sequence ID" value="MFL0249528.1"/>
    <property type="molecule type" value="Genomic_DNA"/>
</dbReference>
<feature type="transmembrane region" description="Helical" evidence="1">
    <location>
        <begin position="77"/>
        <end position="99"/>
    </location>
</feature>
<evidence type="ECO:0000259" key="2">
    <source>
        <dbReference type="Pfam" id="PF02517"/>
    </source>
</evidence>